<dbReference type="RefSeq" id="WP_320688292.1">
    <property type="nucleotide sequence ID" value="NZ_JAXBLV010000203.1"/>
</dbReference>
<sequence>MSGMKGDGSGAAEWRREAELRKQFARCFHDVGPAAALPLAEELAELLTEKGHLSSVVWCDIWEARGRLDKAVEIGRDNIDGCVAELADRAARVSDASALREDVEDLLDSYYFQAKRYLAMGVPGAARATMAEAHDLASQYHVPFDETLQGLFNELGEGQL</sequence>
<proteinExistence type="predicted"/>
<evidence type="ECO:0000313" key="1">
    <source>
        <dbReference type="EMBL" id="MDY3561952.1"/>
    </source>
</evidence>
<dbReference type="EMBL" id="JAXBLV010000203">
    <property type="protein sequence ID" value="MDY3561952.1"/>
    <property type="molecule type" value="Genomic_DNA"/>
</dbReference>
<gene>
    <name evidence="1" type="ORF">R5W23_003382</name>
</gene>
<protein>
    <submittedName>
        <fullName evidence="1">Uncharacterized protein</fullName>
    </submittedName>
</protein>
<organism evidence="1 2">
    <name type="scientific">Gemmata algarum</name>
    <dbReference type="NCBI Taxonomy" id="2975278"/>
    <lineage>
        <taxon>Bacteria</taxon>
        <taxon>Pseudomonadati</taxon>
        <taxon>Planctomycetota</taxon>
        <taxon>Planctomycetia</taxon>
        <taxon>Gemmatales</taxon>
        <taxon>Gemmataceae</taxon>
        <taxon>Gemmata</taxon>
    </lineage>
</organism>
<dbReference type="Proteomes" id="UP001272242">
    <property type="component" value="Unassembled WGS sequence"/>
</dbReference>
<reference evidence="2" key="1">
    <citation type="journal article" date="2023" name="Mar. Drugs">
        <title>Gemmata algarum, a Novel Planctomycete Isolated from an Algal Mat, Displays Antimicrobial Activity.</title>
        <authorList>
            <person name="Kumar G."/>
            <person name="Kallscheuer N."/>
            <person name="Kashif M."/>
            <person name="Ahamad S."/>
            <person name="Jagadeeshwari U."/>
            <person name="Pannikurungottu S."/>
            <person name="Haufschild T."/>
            <person name="Kabuu M."/>
            <person name="Sasikala C."/>
            <person name="Jogler C."/>
            <person name="Ramana C."/>
        </authorList>
    </citation>
    <scope>NUCLEOTIDE SEQUENCE [LARGE SCALE GENOMIC DNA]</scope>
    <source>
        <strain evidence="2">JC673</strain>
    </source>
</reference>
<accession>A0ABU5F2Z1</accession>
<name>A0ABU5F2Z1_9BACT</name>
<keyword evidence="2" id="KW-1185">Reference proteome</keyword>
<comment type="caution">
    <text evidence="1">The sequence shown here is derived from an EMBL/GenBank/DDBJ whole genome shotgun (WGS) entry which is preliminary data.</text>
</comment>
<evidence type="ECO:0000313" key="2">
    <source>
        <dbReference type="Proteomes" id="UP001272242"/>
    </source>
</evidence>